<organism evidence="1 2">
    <name type="scientific">Uliginosibacterium aquaticum</name>
    <dbReference type="NCBI Taxonomy" id="2731212"/>
    <lineage>
        <taxon>Bacteria</taxon>
        <taxon>Pseudomonadati</taxon>
        <taxon>Pseudomonadota</taxon>
        <taxon>Betaproteobacteria</taxon>
        <taxon>Rhodocyclales</taxon>
        <taxon>Zoogloeaceae</taxon>
        <taxon>Uliginosibacterium</taxon>
    </lineage>
</organism>
<proteinExistence type="predicted"/>
<dbReference type="RefSeq" id="WP_170021016.1">
    <property type="nucleotide sequence ID" value="NZ_JABCSC020000001.1"/>
</dbReference>
<sequence length="108" mass="11624">MAFADNLKQLPGVSHLTALQLLDAEGNVIATIEHKPGQIGSLAVYNHLAQFFGAVNAEAASKGLELYAEHTEDARQNPGKHPNIDRLISVAREGNVLRVRHVFAESGS</sequence>
<evidence type="ECO:0000313" key="1">
    <source>
        <dbReference type="EMBL" id="NSL54526.1"/>
    </source>
</evidence>
<dbReference type="Pfam" id="PF10084">
    <property type="entry name" value="DUF2322"/>
    <property type="match status" value="1"/>
</dbReference>
<reference evidence="1 2" key="1">
    <citation type="submission" date="2020-06" db="EMBL/GenBank/DDBJ databases">
        <title>Draft genome of Uliginosibacterium sp. IMCC34675.</title>
        <authorList>
            <person name="Song J."/>
        </authorList>
    </citation>
    <scope>NUCLEOTIDE SEQUENCE [LARGE SCALE GENOMIC DNA]</scope>
    <source>
        <strain evidence="1 2">IMCC34675</strain>
    </source>
</reference>
<dbReference type="InterPro" id="IPR016755">
    <property type="entry name" value="UCP019302"/>
</dbReference>
<name>A0ABX2ID80_9RHOO</name>
<protein>
    <submittedName>
        <fullName evidence="1">DUF2322 family protein</fullName>
    </submittedName>
</protein>
<dbReference type="EMBL" id="JABCSC020000001">
    <property type="protein sequence ID" value="NSL54526.1"/>
    <property type="molecule type" value="Genomic_DNA"/>
</dbReference>
<dbReference type="Proteomes" id="UP000778523">
    <property type="component" value="Unassembled WGS sequence"/>
</dbReference>
<evidence type="ECO:0000313" key="2">
    <source>
        <dbReference type="Proteomes" id="UP000778523"/>
    </source>
</evidence>
<gene>
    <name evidence="1" type="ORF">HJ583_005785</name>
</gene>
<accession>A0ABX2ID80</accession>
<keyword evidence="2" id="KW-1185">Reference proteome</keyword>
<dbReference type="PIRSF" id="PIRSF019302">
    <property type="entry name" value="UCP019302"/>
    <property type="match status" value="1"/>
</dbReference>
<comment type="caution">
    <text evidence="1">The sequence shown here is derived from an EMBL/GenBank/DDBJ whole genome shotgun (WGS) entry which is preliminary data.</text>
</comment>